<accession>D8SI53</accession>
<dbReference type="InParanoid" id="D8SI53"/>
<dbReference type="KEGG" id="smo:SELMODRAFT_422356"/>
<gene>
    <name evidence="1" type="ORF">SELMODRAFT_422356</name>
</gene>
<reference evidence="1 2" key="1">
    <citation type="journal article" date="2011" name="Science">
        <title>The Selaginella genome identifies genetic changes associated with the evolution of vascular plants.</title>
        <authorList>
            <person name="Banks J.A."/>
            <person name="Nishiyama T."/>
            <person name="Hasebe M."/>
            <person name="Bowman J.L."/>
            <person name="Gribskov M."/>
            <person name="dePamphilis C."/>
            <person name="Albert V.A."/>
            <person name="Aono N."/>
            <person name="Aoyama T."/>
            <person name="Ambrose B.A."/>
            <person name="Ashton N.W."/>
            <person name="Axtell M.J."/>
            <person name="Barker E."/>
            <person name="Barker M.S."/>
            <person name="Bennetzen J.L."/>
            <person name="Bonawitz N.D."/>
            <person name="Chapple C."/>
            <person name="Cheng C."/>
            <person name="Correa L.G."/>
            <person name="Dacre M."/>
            <person name="DeBarry J."/>
            <person name="Dreyer I."/>
            <person name="Elias M."/>
            <person name="Engstrom E.M."/>
            <person name="Estelle M."/>
            <person name="Feng L."/>
            <person name="Finet C."/>
            <person name="Floyd S.K."/>
            <person name="Frommer W.B."/>
            <person name="Fujita T."/>
            <person name="Gramzow L."/>
            <person name="Gutensohn M."/>
            <person name="Harholt J."/>
            <person name="Hattori M."/>
            <person name="Heyl A."/>
            <person name="Hirai T."/>
            <person name="Hiwatashi Y."/>
            <person name="Ishikawa M."/>
            <person name="Iwata M."/>
            <person name="Karol K.G."/>
            <person name="Koehler B."/>
            <person name="Kolukisaoglu U."/>
            <person name="Kubo M."/>
            <person name="Kurata T."/>
            <person name="Lalonde S."/>
            <person name="Li K."/>
            <person name="Li Y."/>
            <person name="Litt A."/>
            <person name="Lyons E."/>
            <person name="Manning G."/>
            <person name="Maruyama T."/>
            <person name="Michael T.P."/>
            <person name="Mikami K."/>
            <person name="Miyazaki S."/>
            <person name="Morinaga S."/>
            <person name="Murata T."/>
            <person name="Mueller-Roeber B."/>
            <person name="Nelson D.R."/>
            <person name="Obara M."/>
            <person name="Oguri Y."/>
            <person name="Olmstead R.G."/>
            <person name="Onodera N."/>
            <person name="Petersen B.L."/>
            <person name="Pils B."/>
            <person name="Prigge M."/>
            <person name="Rensing S.A."/>
            <person name="Riano-Pachon D.M."/>
            <person name="Roberts A.W."/>
            <person name="Sato Y."/>
            <person name="Scheller H.V."/>
            <person name="Schulz B."/>
            <person name="Schulz C."/>
            <person name="Shakirov E.V."/>
            <person name="Shibagaki N."/>
            <person name="Shinohara N."/>
            <person name="Shippen D.E."/>
            <person name="Soerensen I."/>
            <person name="Sotooka R."/>
            <person name="Sugimoto N."/>
            <person name="Sugita M."/>
            <person name="Sumikawa N."/>
            <person name="Tanurdzic M."/>
            <person name="Theissen G."/>
            <person name="Ulvskov P."/>
            <person name="Wakazuki S."/>
            <person name="Weng J.K."/>
            <person name="Willats W.W."/>
            <person name="Wipf D."/>
            <person name="Wolf P.G."/>
            <person name="Yang L."/>
            <person name="Zimmer A.D."/>
            <person name="Zhu Q."/>
            <person name="Mitros T."/>
            <person name="Hellsten U."/>
            <person name="Loque D."/>
            <person name="Otillar R."/>
            <person name="Salamov A."/>
            <person name="Schmutz J."/>
            <person name="Shapiro H."/>
            <person name="Lindquist E."/>
            <person name="Lucas S."/>
            <person name="Rokhsar D."/>
            <person name="Grigoriev I.V."/>
        </authorList>
    </citation>
    <scope>NUCLEOTIDE SEQUENCE [LARGE SCALE GENOMIC DNA]</scope>
</reference>
<keyword evidence="2" id="KW-1185">Reference proteome</keyword>
<organism evidence="2">
    <name type="scientific">Selaginella moellendorffii</name>
    <name type="common">Spikemoss</name>
    <dbReference type="NCBI Taxonomy" id="88036"/>
    <lineage>
        <taxon>Eukaryota</taxon>
        <taxon>Viridiplantae</taxon>
        <taxon>Streptophyta</taxon>
        <taxon>Embryophyta</taxon>
        <taxon>Tracheophyta</taxon>
        <taxon>Lycopodiopsida</taxon>
        <taxon>Selaginellales</taxon>
        <taxon>Selaginellaceae</taxon>
        <taxon>Selaginella</taxon>
    </lineage>
</organism>
<dbReference type="AlphaFoldDB" id="D8SI53"/>
<dbReference type="Gramene" id="EFJ15806">
    <property type="protein sequence ID" value="EFJ15806"/>
    <property type="gene ID" value="SELMODRAFT_422356"/>
</dbReference>
<dbReference type="EMBL" id="GL377621">
    <property type="protein sequence ID" value="EFJ15806.1"/>
    <property type="molecule type" value="Genomic_DNA"/>
</dbReference>
<evidence type="ECO:0008006" key="3">
    <source>
        <dbReference type="Google" id="ProtNLM"/>
    </source>
</evidence>
<name>D8SI53_SELML</name>
<evidence type="ECO:0000313" key="1">
    <source>
        <dbReference type="EMBL" id="EFJ15806.1"/>
    </source>
</evidence>
<dbReference type="Proteomes" id="UP000001514">
    <property type="component" value="Unassembled WGS sequence"/>
</dbReference>
<evidence type="ECO:0000313" key="2">
    <source>
        <dbReference type="Proteomes" id="UP000001514"/>
    </source>
</evidence>
<dbReference type="HOGENOM" id="CLU_802644_0_0_1"/>
<proteinExistence type="predicted"/>
<sequence>MEGLSDDLIANILEGVEPHFIMKKKEKKYAGYSLVCKRWSRIGREIGALSVKSNWWKTAVAFEEHRDQVVRRLFVAVNRFEPEPSQDRRCFSWLRKVGSTLEELRIKYGGTSPQVGLKDVSTCSMLRHLTLCCNVVGSIQVGFFPWLRSCVLGRVDACVCQQLLDSSPVLEEFEILRVVVRRRRTHLIPNSLRSVSLKSFRLRRIGGSDELKLDFPNLEAAEVLLCSAKVVLQTPVLKQLKLTRDTRAMFRFELETSEPLQELEAPLNSFRSIAATLDVMHLTTLTLRCRESDKLVDWKLWRSIVS</sequence>
<protein>
    <recommendedName>
        <fullName evidence="3">F-box domain-containing protein</fullName>
    </recommendedName>
</protein>